<dbReference type="EMBL" id="CM016557">
    <property type="protein sequence ID" value="TKW08604.1"/>
    <property type="molecule type" value="Genomic_DNA"/>
</dbReference>
<dbReference type="Gramene" id="TKW08604">
    <property type="protein sequence ID" value="TKW08604"/>
    <property type="gene ID" value="SEVIR_6G034600v2"/>
</dbReference>
<dbReference type="GO" id="GO:0004097">
    <property type="term" value="F:catechol oxidase activity"/>
    <property type="evidence" value="ECO:0007669"/>
    <property type="project" value="InterPro"/>
</dbReference>
<evidence type="ECO:0000256" key="4">
    <source>
        <dbReference type="ARBA" id="ARBA00022784"/>
    </source>
</evidence>
<sequence length="603" mass="65074">MATPSAKTNGLPLVASPRPPAYPSMLPKKPTQRRRSLSCRAAAPRFDRRDVLAGLTGVAAGGLATRPGLAATENASDVCPRGEKVTDTLLTCQETGQKPCPPTSPVAAVDFTPPTGPTRLRQPAHLADPETVEKYRWALAKMKALPASDPRSFAAQAAIHEAYCDGHYRYGGGGGDAPFDVHFSWVFAPWHRMYLYFYERILGDLIGDDTFALPYWNWDAPAGMALPDIFKDAGSPLYDAKRNPANLGAYLNLHIAKAGDTTVIPFDPQAAHLNNQVVQNNLATLYVQMMRNKKAQDFLGGKFCSSYPGTRSSGTSGSLESMAHTSVHVWTGDPGSSTTGHDGQKHSLADMGFLATAARDPVFYSHHANVDRMWHLWSTKLGRRNFDDPEWLDTSFVFYDERPRPVRIRVRDVLDAAALGYSYDEREPLRWMGARPAPLLANKGAAASRSTMRRAAAPTPAFPLALTEGQVVEVPSVAKPRRAQKAAAGGGGKQPADTILVFDGVEFEPGKGGKFDVVINVPPEQAAGAGPRHSEYAGSFATLPRGGSKKPGETVVVPFVLPLDEVLADIGVGDEDGAVNVVIVPRTPGIKIISPPRIEIRER</sequence>
<evidence type="ECO:0000256" key="1">
    <source>
        <dbReference type="ARBA" id="ARBA00001973"/>
    </source>
</evidence>
<comment type="cofactor">
    <cofactor evidence="1">
        <name>Cu(2+)</name>
        <dbReference type="ChEBI" id="CHEBI:29036"/>
    </cofactor>
</comment>
<dbReference type="Gene3D" id="1.10.1280.10">
    <property type="entry name" value="Di-copper center containing domain from catechol oxidase"/>
    <property type="match status" value="1"/>
</dbReference>
<protein>
    <recommendedName>
        <fullName evidence="9">Tyrosinase copper-binding domain-containing protein</fullName>
    </recommendedName>
</protein>
<comment type="similarity">
    <text evidence="2">Belongs to the tyrosinase family.</text>
</comment>
<dbReference type="PANTHER" id="PTHR11474">
    <property type="entry name" value="TYROSINASE FAMILY MEMBER"/>
    <property type="match status" value="1"/>
</dbReference>
<organism evidence="10 11">
    <name type="scientific">Setaria viridis</name>
    <name type="common">Green bristlegrass</name>
    <name type="synonym">Setaria italica subsp. viridis</name>
    <dbReference type="NCBI Taxonomy" id="4556"/>
    <lineage>
        <taxon>Eukaryota</taxon>
        <taxon>Viridiplantae</taxon>
        <taxon>Streptophyta</taxon>
        <taxon>Embryophyta</taxon>
        <taxon>Tracheophyta</taxon>
        <taxon>Spermatophyta</taxon>
        <taxon>Magnoliopsida</taxon>
        <taxon>Liliopsida</taxon>
        <taxon>Poales</taxon>
        <taxon>Poaceae</taxon>
        <taxon>PACMAD clade</taxon>
        <taxon>Panicoideae</taxon>
        <taxon>Panicodae</taxon>
        <taxon>Paniceae</taxon>
        <taxon>Cenchrinae</taxon>
        <taxon>Setaria</taxon>
    </lineage>
</organism>
<keyword evidence="11" id="KW-1185">Reference proteome</keyword>
<dbReference type="AlphaFoldDB" id="A0A4U6U3D2"/>
<reference evidence="10" key="1">
    <citation type="submission" date="2019-03" db="EMBL/GenBank/DDBJ databases">
        <title>WGS assembly of Setaria viridis.</title>
        <authorList>
            <person name="Huang P."/>
            <person name="Jenkins J."/>
            <person name="Grimwood J."/>
            <person name="Barry K."/>
            <person name="Healey A."/>
            <person name="Mamidi S."/>
            <person name="Sreedasyam A."/>
            <person name="Shu S."/>
            <person name="Feldman M."/>
            <person name="Wu J."/>
            <person name="Yu Y."/>
            <person name="Chen C."/>
            <person name="Johnson J."/>
            <person name="Rokhsar D."/>
            <person name="Baxter I."/>
            <person name="Schmutz J."/>
            <person name="Brutnell T."/>
            <person name="Kellogg E."/>
        </authorList>
    </citation>
    <scope>NUCLEOTIDE SEQUENCE [LARGE SCALE GENOMIC DNA]</scope>
</reference>
<keyword evidence="3" id="KW-0479">Metal-binding</keyword>
<dbReference type="InterPro" id="IPR008922">
    <property type="entry name" value="Di-copper_centre_dom_sf"/>
</dbReference>
<dbReference type="PRINTS" id="PR00092">
    <property type="entry name" value="TYROSINASE"/>
</dbReference>
<evidence type="ECO:0000256" key="6">
    <source>
        <dbReference type="ARBA" id="ARBA00023008"/>
    </source>
</evidence>
<name>A0A4U6U3D2_SETVI</name>
<dbReference type="Pfam" id="PF00264">
    <property type="entry name" value="Tyrosinase"/>
    <property type="match status" value="1"/>
</dbReference>
<evidence type="ECO:0000313" key="11">
    <source>
        <dbReference type="Proteomes" id="UP000298652"/>
    </source>
</evidence>
<dbReference type="Pfam" id="PF12143">
    <property type="entry name" value="PPO1_KFDV"/>
    <property type="match status" value="1"/>
</dbReference>
<dbReference type="Proteomes" id="UP000298652">
    <property type="component" value="Chromosome 6"/>
</dbReference>
<evidence type="ECO:0000259" key="9">
    <source>
        <dbReference type="PROSITE" id="PS00498"/>
    </source>
</evidence>
<gene>
    <name evidence="10" type="ORF">SEVIR_6G034600v2</name>
</gene>
<keyword evidence="7" id="KW-1015">Disulfide bond</keyword>
<dbReference type="Pfam" id="PF12142">
    <property type="entry name" value="PPO1_DWL"/>
    <property type="match status" value="1"/>
</dbReference>
<feature type="domain" description="Tyrosinase copper-binding" evidence="9">
    <location>
        <begin position="360"/>
        <end position="371"/>
    </location>
</feature>
<dbReference type="InterPro" id="IPR050316">
    <property type="entry name" value="Tyrosinase/Hemocyanin"/>
</dbReference>
<evidence type="ECO:0000256" key="5">
    <source>
        <dbReference type="ARBA" id="ARBA00023002"/>
    </source>
</evidence>
<evidence type="ECO:0000256" key="2">
    <source>
        <dbReference type="ARBA" id="ARBA00009928"/>
    </source>
</evidence>
<accession>A0A4U6U3D2</accession>
<feature type="region of interest" description="Disordered" evidence="8">
    <location>
        <begin position="1"/>
        <end position="36"/>
    </location>
</feature>
<dbReference type="InterPro" id="IPR013788">
    <property type="entry name" value="Hemocyanin/hexamerin"/>
</dbReference>
<keyword evidence="4" id="KW-0883">Thioether bond</keyword>
<keyword evidence="5" id="KW-0560">Oxidoreductase</keyword>
<dbReference type="InterPro" id="IPR022740">
    <property type="entry name" value="Polyphenol_oxidase_C"/>
</dbReference>
<dbReference type="OMA" id="RMAHTAV"/>
<evidence type="ECO:0000256" key="3">
    <source>
        <dbReference type="ARBA" id="ARBA00022723"/>
    </source>
</evidence>
<dbReference type="PANTHER" id="PTHR11474:SF117">
    <property type="entry name" value="POLYPHENOL OXIDASE CHLOROPLASTIC"/>
    <property type="match status" value="1"/>
</dbReference>
<evidence type="ECO:0000313" key="10">
    <source>
        <dbReference type="EMBL" id="TKW08604.1"/>
    </source>
</evidence>
<proteinExistence type="inferred from homology"/>
<dbReference type="InterPro" id="IPR022739">
    <property type="entry name" value="Polyphenol_oxidase_cen"/>
</dbReference>
<dbReference type="GO" id="GO:0046872">
    <property type="term" value="F:metal ion binding"/>
    <property type="evidence" value="ECO:0007669"/>
    <property type="project" value="UniProtKB-KW"/>
</dbReference>
<dbReference type="PROSITE" id="PS00210">
    <property type="entry name" value="HEMOCYANIN_2"/>
    <property type="match status" value="1"/>
</dbReference>
<dbReference type="InterPro" id="IPR002227">
    <property type="entry name" value="Tyrosinase_Cu-bd"/>
</dbReference>
<dbReference type="PROSITE" id="PS00498">
    <property type="entry name" value="TYROSINASE_2"/>
    <property type="match status" value="1"/>
</dbReference>
<dbReference type="SUPFAM" id="SSF48056">
    <property type="entry name" value="Di-copper centre-containing domain"/>
    <property type="match status" value="1"/>
</dbReference>
<evidence type="ECO:0000256" key="8">
    <source>
        <dbReference type="SAM" id="MobiDB-lite"/>
    </source>
</evidence>
<evidence type="ECO:0000256" key="7">
    <source>
        <dbReference type="ARBA" id="ARBA00023157"/>
    </source>
</evidence>
<keyword evidence="6" id="KW-0186">Copper</keyword>